<gene>
    <name evidence="10" type="ORF">GbCGDNIH3_0716</name>
</gene>
<feature type="domain" description="Aminotransferase class I/classII large" evidence="9">
    <location>
        <begin position="47"/>
        <end position="407"/>
    </location>
</feature>
<evidence type="ECO:0000313" key="11">
    <source>
        <dbReference type="Proteomes" id="UP000019438"/>
    </source>
</evidence>
<keyword evidence="5 8" id="KW-0808">Transferase</keyword>
<dbReference type="Gene3D" id="3.40.640.10">
    <property type="entry name" value="Type I PLP-dependent aspartate aminotransferase-like (Major domain)"/>
    <property type="match status" value="1"/>
</dbReference>
<comment type="cofactor">
    <cofactor evidence="1 8">
        <name>pyridoxal 5'-phosphate</name>
        <dbReference type="ChEBI" id="CHEBI:597326"/>
    </cofactor>
</comment>
<dbReference type="InterPro" id="IPR015422">
    <property type="entry name" value="PyrdxlP-dep_Trfase_small"/>
</dbReference>
<accession>A0AAN0RCZ5</accession>
<keyword evidence="6" id="KW-0663">Pyridoxal phosphate</keyword>
<dbReference type="Pfam" id="PF00155">
    <property type="entry name" value="Aminotran_1_2"/>
    <property type="match status" value="1"/>
</dbReference>
<dbReference type="AlphaFoldDB" id="A0AAN0RCZ5"/>
<evidence type="ECO:0000256" key="8">
    <source>
        <dbReference type="RuleBase" id="RU000481"/>
    </source>
</evidence>
<sequence length="415" mass="44332">MHGTDRVDGKNGRSLMPSFAQRLNGLDVSPTIAVTQRARVLRAEGHDVISLSIGEPDFPTPSEAIEAAHAAALSGDTKYPPIVGAPALVSAIQAKFQRENELSFASNEITIANGAKQIIYNAIMATVDQGDEIVIPAPYWVAYELVTRLAGGVPVIVNCPQETGFRLKPEVLEAAITPKTRWVLLNFPNNPTGAAITPVEMAALAEVMRRHPHVWIMCDDIYEHLLYDGFVYRTMAAVAPDLRDRVLTISGVSKSYAMTGWRVGFAGGPPSLIKAMNNMQSQATSGVAGVAQAAAAAALNGDPALLVERAAIYAARRDFVVCALQSAPGLSCHKPEGAFYVFPGVAGLLGRRSAGGRLLQTDEDVALALLEESYLAVVHGAAFGMSPYLRLSYATDEISLARACERLVAFCETVR</sequence>
<keyword evidence="4 8" id="KW-0032">Aminotransferase</keyword>
<name>A0AAN0RCZ5_9PROT</name>
<dbReference type="GO" id="GO:0006520">
    <property type="term" value="P:amino acid metabolic process"/>
    <property type="evidence" value="ECO:0007669"/>
    <property type="project" value="InterPro"/>
</dbReference>
<dbReference type="Proteomes" id="UP000019438">
    <property type="component" value="Chromosome"/>
</dbReference>
<dbReference type="InterPro" id="IPR004839">
    <property type="entry name" value="Aminotransferase_I/II_large"/>
</dbReference>
<comment type="subunit">
    <text evidence="3">Homodimer.</text>
</comment>
<evidence type="ECO:0000256" key="6">
    <source>
        <dbReference type="ARBA" id="ARBA00022898"/>
    </source>
</evidence>
<dbReference type="PANTHER" id="PTHR46383">
    <property type="entry name" value="ASPARTATE AMINOTRANSFERASE"/>
    <property type="match status" value="1"/>
</dbReference>
<dbReference type="InterPro" id="IPR015424">
    <property type="entry name" value="PyrdxlP-dep_Trfase"/>
</dbReference>
<evidence type="ECO:0000313" key="10">
    <source>
        <dbReference type="EMBL" id="AHJ62509.1"/>
    </source>
</evidence>
<dbReference type="FunFam" id="3.40.640.10:FF:000033">
    <property type="entry name" value="Aspartate aminotransferase"/>
    <property type="match status" value="1"/>
</dbReference>
<dbReference type="CDD" id="cd00609">
    <property type="entry name" value="AAT_like"/>
    <property type="match status" value="1"/>
</dbReference>
<proteinExistence type="inferred from homology"/>
<evidence type="ECO:0000259" key="9">
    <source>
        <dbReference type="Pfam" id="PF00155"/>
    </source>
</evidence>
<dbReference type="InterPro" id="IPR015421">
    <property type="entry name" value="PyrdxlP-dep_Trfase_major"/>
</dbReference>
<organism evidence="10 11">
    <name type="scientific">Granulibacter bethesdensis</name>
    <dbReference type="NCBI Taxonomy" id="364410"/>
    <lineage>
        <taxon>Bacteria</taxon>
        <taxon>Pseudomonadati</taxon>
        <taxon>Pseudomonadota</taxon>
        <taxon>Alphaproteobacteria</taxon>
        <taxon>Acetobacterales</taxon>
        <taxon>Acetobacteraceae</taxon>
        <taxon>Granulibacter</taxon>
    </lineage>
</organism>
<dbReference type="GO" id="GO:0030170">
    <property type="term" value="F:pyridoxal phosphate binding"/>
    <property type="evidence" value="ECO:0007669"/>
    <property type="project" value="InterPro"/>
</dbReference>
<dbReference type="GO" id="GO:0004069">
    <property type="term" value="F:L-aspartate:2-oxoglutarate aminotransferase activity"/>
    <property type="evidence" value="ECO:0007669"/>
    <property type="project" value="UniProtKB-EC"/>
</dbReference>
<dbReference type="InterPro" id="IPR050596">
    <property type="entry name" value="AspAT/PAT-like"/>
</dbReference>
<protein>
    <recommendedName>
        <fullName evidence="8">Aminotransferase</fullName>
        <ecNumber evidence="8">2.6.1.-</ecNumber>
    </recommendedName>
</protein>
<dbReference type="InterPro" id="IPR004838">
    <property type="entry name" value="NHTrfase_class1_PyrdxlP-BS"/>
</dbReference>
<dbReference type="EMBL" id="CP003181">
    <property type="protein sequence ID" value="AHJ62509.1"/>
    <property type="molecule type" value="Genomic_DNA"/>
</dbReference>
<comment type="similarity">
    <text evidence="2 8">Belongs to the class-I pyridoxal-phosphate-dependent aminotransferase family.</text>
</comment>
<dbReference type="PROSITE" id="PS00105">
    <property type="entry name" value="AA_TRANSFER_CLASS_1"/>
    <property type="match status" value="1"/>
</dbReference>
<evidence type="ECO:0000256" key="7">
    <source>
        <dbReference type="ARBA" id="ARBA00049185"/>
    </source>
</evidence>
<evidence type="ECO:0000256" key="1">
    <source>
        <dbReference type="ARBA" id="ARBA00001933"/>
    </source>
</evidence>
<comment type="catalytic activity">
    <reaction evidence="7">
        <text>L-aspartate + 2-oxoglutarate = oxaloacetate + L-glutamate</text>
        <dbReference type="Rhea" id="RHEA:21824"/>
        <dbReference type="ChEBI" id="CHEBI:16452"/>
        <dbReference type="ChEBI" id="CHEBI:16810"/>
        <dbReference type="ChEBI" id="CHEBI:29985"/>
        <dbReference type="ChEBI" id="CHEBI:29991"/>
        <dbReference type="EC" id="2.6.1.1"/>
    </reaction>
</comment>
<evidence type="ECO:0000256" key="5">
    <source>
        <dbReference type="ARBA" id="ARBA00022679"/>
    </source>
</evidence>
<dbReference type="EC" id="2.6.1.-" evidence="8"/>
<evidence type="ECO:0000256" key="4">
    <source>
        <dbReference type="ARBA" id="ARBA00022576"/>
    </source>
</evidence>
<dbReference type="KEGG" id="gbc:GbCGDNIH3_0716"/>
<evidence type="ECO:0000256" key="3">
    <source>
        <dbReference type="ARBA" id="ARBA00011738"/>
    </source>
</evidence>
<dbReference type="SUPFAM" id="SSF53383">
    <property type="entry name" value="PLP-dependent transferases"/>
    <property type="match status" value="1"/>
</dbReference>
<dbReference type="PANTHER" id="PTHR46383:SF1">
    <property type="entry name" value="ASPARTATE AMINOTRANSFERASE"/>
    <property type="match status" value="1"/>
</dbReference>
<evidence type="ECO:0000256" key="2">
    <source>
        <dbReference type="ARBA" id="ARBA00007441"/>
    </source>
</evidence>
<dbReference type="Gene3D" id="3.90.1150.10">
    <property type="entry name" value="Aspartate Aminotransferase, domain 1"/>
    <property type="match status" value="1"/>
</dbReference>
<reference evidence="11" key="1">
    <citation type="submission" date="2012-06" db="EMBL/GenBank/DDBJ databases">
        <title>Genome analysis of multiple Granulibacter bethesdensis isolates demonstrates substantial genome diversity.</title>
        <authorList>
            <person name="Greenberg D.E."/>
            <person name="Porcella S.F."/>
            <person name="Zarember K."/>
            <person name="Zelazny A.M."/>
            <person name="Bruno D."/>
            <person name="Martens C."/>
            <person name="Barbian K.D."/>
            <person name="Jaske E."/>
            <person name="Holland S.M."/>
        </authorList>
    </citation>
    <scope>NUCLEOTIDE SEQUENCE [LARGE SCALE GENOMIC DNA]</scope>
    <source>
        <strain evidence="11">CGDNIH3</strain>
    </source>
</reference>